<gene>
    <name evidence="2" type="ORF">PENTCL1PPCAC_17059</name>
</gene>
<reference evidence="2" key="1">
    <citation type="submission" date="2023-10" db="EMBL/GenBank/DDBJ databases">
        <title>Genome assembly of Pristionchus species.</title>
        <authorList>
            <person name="Yoshida K."/>
            <person name="Sommer R.J."/>
        </authorList>
    </citation>
    <scope>NUCLEOTIDE SEQUENCE</scope>
    <source>
        <strain evidence="2">RS0144</strain>
    </source>
</reference>
<evidence type="ECO:0000256" key="1">
    <source>
        <dbReference type="SAM" id="MobiDB-lite"/>
    </source>
</evidence>
<protein>
    <submittedName>
        <fullName evidence="2">Uncharacterized protein</fullName>
    </submittedName>
</protein>
<feature type="region of interest" description="Disordered" evidence="1">
    <location>
        <begin position="83"/>
        <end position="132"/>
    </location>
</feature>
<dbReference type="EMBL" id="BTSX01000004">
    <property type="protein sequence ID" value="GMS94884.1"/>
    <property type="molecule type" value="Genomic_DNA"/>
</dbReference>
<sequence>IPGSGSGDIYAGKLGDGLYGAGTRFGGTVGITGAVGYAGGQGLRGKRAVVTNGLRGSISGEYDTTRTDDLFIASGAIQGAANLGFGTHSEEESAETSTQTSTTASSTTSKQEDTTKSLRKTVCAPRRLRAGR</sequence>
<dbReference type="AlphaFoldDB" id="A0AAV5TLC6"/>
<feature type="compositionally biased region" description="Low complexity" evidence="1">
    <location>
        <begin position="95"/>
        <end position="109"/>
    </location>
</feature>
<evidence type="ECO:0000313" key="3">
    <source>
        <dbReference type="Proteomes" id="UP001432027"/>
    </source>
</evidence>
<feature type="non-terminal residue" evidence="2">
    <location>
        <position position="1"/>
    </location>
</feature>
<keyword evidence="3" id="KW-1185">Reference proteome</keyword>
<name>A0AAV5TLC6_9BILA</name>
<organism evidence="2 3">
    <name type="scientific">Pristionchus entomophagus</name>
    <dbReference type="NCBI Taxonomy" id="358040"/>
    <lineage>
        <taxon>Eukaryota</taxon>
        <taxon>Metazoa</taxon>
        <taxon>Ecdysozoa</taxon>
        <taxon>Nematoda</taxon>
        <taxon>Chromadorea</taxon>
        <taxon>Rhabditida</taxon>
        <taxon>Rhabditina</taxon>
        <taxon>Diplogasteromorpha</taxon>
        <taxon>Diplogasteroidea</taxon>
        <taxon>Neodiplogasteridae</taxon>
        <taxon>Pristionchus</taxon>
    </lineage>
</organism>
<evidence type="ECO:0000313" key="2">
    <source>
        <dbReference type="EMBL" id="GMS94884.1"/>
    </source>
</evidence>
<accession>A0AAV5TLC6</accession>
<dbReference type="Proteomes" id="UP001432027">
    <property type="component" value="Unassembled WGS sequence"/>
</dbReference>
<comment type="caution">
    <text evidence="2">The sequence shown here is derived from an EMBL/GenBank/DDBJ whole genome shotgun (WGS) entry which is preliminary data.</text>
</comment>
<proteinExistence type="predicted"/>